<accession>A0A314ZGR4</accession>
<proteinExistence type="predicted"/>
<sequence length="77" mass="8532">MVLADRIMEKNSLFCLLFPVSVDGAYHHYEPSPLEDHVALLDQVICMYRPDPRVGLVIGSLITDPITVAQISALEGH</sequence>
<protein>
    <submittedName>
        <fullName evidence="1">Uncharacterized protein</fullName>
    </submittedName>
</protein>
<organism evidence="1 2">
    <name type="scientific">Prunus yedoensis var. nudiflora</name>
    <dbReference type="NCBI Taxonomy" id="2094558"/>
    <lineage>
        <taxon>Eukaryota</taxon>
        <taxon>Viridiplantae</taxon>
        <taxon>Streptophyta</taxon>
        <taxon>Embryophyta</taxon>
        <taxon>Tracheophyta</taxon>
        <taxon>Spermatophyta</taxon>
        <taxon>Magnoliopsida</taxon>
        <taxon>eudicotyledons</taxon>
        <taxon>Gunneridae</taxon>
        <taxon>Pentapetalae</taxon>
        <taxon>rosids</taxon>
        <taxon>fabids</taxon>
        <taxon>Rosales</taxon>
        <taxon>Rosaceae</taxon>
        <taxon>Amygdaloideae</taxon>
        <taxon>Amygdaleae</taxon>
        <taxon>Prunus</taxon>
    </lineage>
</organism>
<gene>
    <name evidence="1" type="ORF">Pyn_35592</name>
</gene>
<name>A0A314ZGR4_PRUYE</name>
<evidence type="ECO:0000313" key="1">
    <source>
        <dbReference type="EMBL" id="PQQ16408.1"/>
    </source>
</evidence>
<keyword evidence="2" id="KW-1185">Reference proteome</keyword>
<comment type="caution">
    <text evidence="1">The sequence shown here is derived from an EMBL/GenBank/DDBJ whole genome shotgun (WGS) entry which is preliminary data.</text>
</comment>
<dbReference type="Proteomes" id="UP000250321">
    <property type="component" value="Unassembled WGS sequence"/>
</dbReference>
<dbReference type="EMBL" id="PJQY01000194">
    <property type="protein sequence ID" value="PQQ16408.1"/>
    <property type="molecule type" value="Genomic_DNA"/>
</dbReference>
<evidence type="ECO:0000313" key="2">
    <source>
        <dbReference type="Proteomes" id="UP000250321"/>
    </source>
</evidence>
<dbReference type="AlphaFoldDB" id="A0A314ZGR4"/>
<reference evidence="1 2" key="1">
    <citation type="submission" date="2018-02" db="EMBL/GenBank/DDBJ databases">
        <title>Draft genome of wild Prunus yedoensis var. nudiflora.</title>
        <authorList>
            <person name="Baek S."/>
            <person name="Kim J.-H."/>
            <person name="Choi K."/>
            <person name="Kim G.-B."/>
            <person name="Cho A."/>
            <person name="Jang H."/>
            <person name="Shin C.-H."/>
            <person name="Yu H.-J."/>
            <person name="Mun J.-H."/>
        </authorList>
    </citation>
    <scope>NUCLEOTIDE SEQUENCE [LARGE SCALE GENOMIC DNA]</scope>
    <source>
        <strain evidence="2">cv. Jeju island</strain>
        <tissue evidence="1">Leaf</tissue>
    </source>
</reference>